<comment type="similarity">
    <text evidence="1">Belongs to the AB hydrolase superfamily. AB hydrolase 2 family.</text>
</comment>
<comment type="caution">
    <text evidence="4">The sequence shown here is derived from an EMBL/GenBank/DDBJ whole genome shotgun (WGS) entry which is preliminary data.</text>
</comment>
<dbReference type="InterPro" id="IPR050565">
    <property type="entry name" value="LYPA1-2/EST-like"/>
</dbReference>
<keyword evidence="5" id="KW-1185">Reference proteome</keyword>
<dbReference type="SUPFAM" id="SSF53474">
    <property type="entry name" value="alpha/beta-Hydrolases"/>
    <property type="match status" value="1"/>
</dbReference>
<proteinExistence type="inferred from homology"/>
<evidence type="ECO:0000313" key="5">
    <source>
        <dbReference type="Proteomes" id="UP000773614"/>
    </source>
</evidence>
<sequence>MLDGPRIAPAAGGAARSLVVFLHGYGADGNDLIAIGREWSRALPHTAFAAPHAPQPCAGAPMGRQWFPLTMRDPHEYARGVAAARPALDAFLDSELARHGLGDRSLALVGFSQGTMMALHVGPQRRERIAGIVGYSGLLADPRALMADGVNKPPVFLLHGDQDDLIPVAALFGAAQGLAQAEIPVEWHVSLGLPHGIDPDGIAFGAGFLRNVLPR</sequence>
<dbReference type="OrthoDB" id="9801763at2"/>
<dbReference type="Proteomes" id="UP000773614">
    <property type="component" value="Unassembled WGS sequence"/>
</dbReference>
<dbReference type="RefSeq" id="WP_161138793.1">
    <property type="nucleotide sequence ID" value="NZ_SPKJ01000003.1"/>
</dbReference>
<dbReference type="Pfam" id="PF02230">
    <property type="entry name" value="Abhydrolase_2"/>
    <property type="match status" value="1"/>
</dbReference>
<keyword evidence="2" id="KW-0378">Hydrolase</keyword>
<gene>
    <name evidence="4" type="ORF">E4O86_01765</name>
</gene>
<evidence type="ECO:0000259" key="3">
    <source>
        <dbReference type="Pfam" id="PF02230"/>
    </source>
</evidence>
<evidence type="ECO:0000256" key="2">
    <source>
        <dbReference type="ARBA" id="ARBA00022801"/>
    </source>
</evidence>
<feature type="domain" description="Phospholipase/carboxylesterase/thioesterase" evidence="3">
    <location>
        <begin position="13"/>
        <end position="210"/>
    </location>
</feature>
<dbReference type="PANTHER" id="PTHR10655">
    <property type="entry name" value="LYSOPHOSPHOLIPASE-RELATED"/>
    <property type="match status" value="1"/>
</dbReference>
<name>A0A964T117_9HYPH</name>
<dbReference type="InterPro" id="IPR029058">
    <property type="entry name" value="AB_hydrolase_fold"/>
</dbReference>
<dbReference type="PANTHER" id="PTHR10655:SF17">
    <property type="entry name" value="LYSOPHOSPHOLIPASE-LIKE PROTEIN 1"/>
    <property type="match status" value="1"/>
</dbReference>
<dbReference type="GO" id="GO:0016787">
    <property type="term" value="F:hydrolase activity"/>
    <property type="evidence" value="ECO:0007669"/>
    <property type="project" value="UniProtKB-KW"/>
</dbReference>
<organism evidence="4 5">
    <name type="scientific">Propylenella binzhouense</name>
    <dbReference type="NCBI Taxonomy" id="2555902"/>
    <lineage>
        <taxon>Bacteria</taxon>
        <taxon>Pseudomonadati</taxon>
        <taxon>Pseudomonadota</taxon>
        <taxon>Alphaproteobacteria</taxon>
        <taxon>Hyphomicrobiales</taxon>
        <taxon>Propylenellaceae</taxon>
        <taxon>Propylenella</taxon>
    </lineage>
</organism>
<reference evidence="4" key="1">
    <citation type="submission" date="2019-03" db="EMBL/GenBank/DDBJ databases">
        <title>Afifella sp. nov., isolated from activated sludge.</title>
        <authorList>
            <person name="Li Q."/>
            <person name="Liu Y."/>
        </authorList>
    </citation>
    <scope>NUCLEOTIDE SEQUENCE</scope>
    <source>
        <strain evidence="4">L72</strain>
    </source>
</reference>
<dbReference type="InterPro" id="IPR003140">
    <property type="entry name" value="PLipase/COase/thioEstase"/>
</dbReference>
<protein>
    <submittedName>
        <fullName evidence="4">Phospholipase</fullName>
    </submittedName>
</protein>
<dbReference type="Gene3D" id="3.40.50.1820">
    <property type="entry name" value="alpha/beta hydrolase"/>
    <property type="match status" value="1"/>
</dbReference>
<evidence type="ECO:0000256" key="1">
    <source>
        <dbReference type="ARBA" id="ARBA00006499"/>
    </source>
</evidence>
<accession>A0A964T117</accession>
<dbReference type="EMBL" id="SPKJ01000003">
    <property type="protein sequence ID" value="MYZ46448.1"/>
    <property type="molecule type" value="Genomic_DNA"/>
</dbReference>
<evidence type="ECO:0000313" key="4">
    <source>
        <dbReference type="EMBL" id="MYZ46448.1"/>
    </source>
</evidence>
<dbReference type="AlphaFoldDB" id="A0A964T117"/>